<dbReference type="Proteomes" id="UP000606786">
    <property type="component" value="Unassembled WGS sequence"/>
</dbReference>
<dbReference type="GO" id="GO:0005524">
    <property type="term" value="F:ATP binding"/>
    <property type="evidence" value="ECO:0007669"/>
    <property type="project" value="UniProtKB-KW"/>
</dbReference>
<evidence type="ECO:0000259" key="6">
    <source>
        <dbReference type="PROSITE" id="PS51285"/>
    </source>
</evidence>
<keyword evidence="8" id="KW-1185">Reference proteome</keyword>
<dbReference type="Gene3D" id="3.30.200.20">
    <property type="entry name" value="Phosphorylase Kinase, domain 1"/>
    <property type="match status" value="1"/>
</dbReference>
<keyword evidence="3" id="KW-0547">Nucleotide-binding</keyword>
<dbReference type="SMART" id="SM00133">
    <property type="entry name" value="S_TK_X"/>
    <property type="match status" value="1"/>
</dbReference>
<evidence type="ECO:0000313" key="8">
    <source>
        <dbReference type="Proteomes" id="UP000606786"/>
    </source>
</evidence>
<sequence length="96" mass="11077">MPAAFPPMLKDLVTRLLVVDPSKRLGCLSNATKDIKNHDWFKGVDWYGLLNQQIQPPYVPVISNMEDLSNFDKYPEDKKTTVKSKTNKYPEIFAEF</sequence>
<gene>
    <name evidence="7" type="ORF">CCAP1982_LOCUS6655</name>
</gene>
<dbReference type="OrthoDB" id="63267at2759"/>
<dbReference type="GO" id="GO:0005829">
    <property type="term" value="C:cytosol"/>
    <property type="evidence" value="ECO:0007669"/>
    <property type="project" value="TreeGrafter"/>
</dbReference>
<dbReference type="Gene3D" id="1.10.510.10">
    <property type="entry name" value="Transferase(Phosphotransferase) domain 1"/>
    <property type="match status" value="1"/>
</dbReference>
<dbReference type="AlphaFoldDB" id="A0A811UGF8"/>
<reference evidence="7" key="1">
    <citation type="submission" date="2020-11" db="EMBL/GenBank/DDBJ databases">
        <authorList>
            <person name="Whitehead M."/>
        </authorList>
    </citation>
    <scope>NUCLEOTIDE SEQUENCE</scope>
    <source>
        <strain evidence="7">EGII</strain>
    </source>
</reference>
<dbReference type="InterPro" id="IPR000961">
    <property type="entry name" value="AGC-kinase_C"/>
</dbReference>
<proteinExistence type="predicted"/>
<evidence type="ECO:0000313" key="7">
    <source>
        <dbReference type="EMBL" id="CAD6998039.1"/>
    </source>
</evidence>
<keyword evidence="2" id="KW-0808">Transferase</keyword>
<dbReference type="PANTHER" id="PTHR24353">
    <property type="entry name" value="CYCLIC NUCLEOTIDE-DEPENDENT PROTEIN KINASE"/>
    <property type="match status" value="1"/>
</dbReference>
<comment type="caution">
    <text evidence="7">The sequence shown here is derived from an EMBL/GenBank/DDBJ whole genome shotgun (WGS) entry which is preliminary data.</text>
</comment>
<keyword evidence="5" id="KW-0067">ATP-binding</keyword>
<dbReference type="PROSITE" id="PS51285">
    <property type="entry name" value="AGC_KINASE_CTER"/>
    <property type="match status" value="1"/>
</dbReference>
<accession>A0A811UGF8</accession>
<keyword evidence="4" id="KW-0418">Kinase</keyword>
<dbReference type="SUPFAM" id="SSF56112">
    <property type="entry name" value="Protein kinase-like (PK-like)"/>
    <property type="match status" value="1"/>
</dbReference>
<evidence type="ECO:0000256" key="5">
    <source>
        <dbReference type="ARBA" id="ARBA00022840"/>
    </source>
</evidence>
<evidence type="ECO:0000256" key="1">
    <source>
        <dbReference type="ARBA" id="ARBA00022527"/>
    </source>
</evidence>
<evidence type="ECO:0000256" key="4">
    <source>
        <dbReference type="ARBA" id="ARBA00022777"/>
    </source>
</evidence>
<dbReference type="PANTHER" id="PTHR24353:SF152">
    <property type="entry name" value="UT01108P-RELATED"/>
    <property type="match status" value="1"/>
</dbReference>
<name>A0A811UGF8_CERCA</name>
<dbReference type="GO" id="GO:0005634">
    <property type="term" value="C:nucleus"/>
    <property type="evidence" value="ECO:0007669"/>
    <property type="project" value="TreeGrafter"/>
</dbReference>
<dbReference type="InterPro" id="IPR011009">
    <property type="entry name" value="Kinase-like_dom_sf"/>
</dbReference>
<evidence type="ECO:0000256" key="2">
    <source>
        <dbReference type="ARBA" id="ARBA00022679"/>
    </source>
</evidence>
<evidence type="ECO:0000256" key="3">
    <source>
        <dbReference type="ARBA" id="ARBA00022741"/>
    </source>
</evidence>
<dbReference type="GO" id="GO:0004691">
    <property type="term" value="F:cAMP-dependent protein kinase activity"/>
    <property type="evidence" value="ECO:0007669"/>
    <property type="project" value="TreeGrafter"/>
</dbReference>
<protein>
    <submittedName>
        <fullName evidence="7">(Mediterranean fruit fly) hypothetical protein</fullName>
    </submittedName>
</protein>
<dbReference type="EMBL" id="CAJHJT010000012">
    <property type="protein sequence ID" value="CAD6998039.1"/>
    <property type="molecule type" value="Genomic_DNA"/>
</dbReference>
<feature type="domain" description="AGC-kinase C-terminal" evidence="6">
    <location>
        <begin position="42"/>
        <end position="96"/>
    </location>
</feature>
<organism evidence="7 8">
    <name type="scientific">Ceratitis capitata</name>
    <name type="common">Mediterranean fruit fly</name>
    <name type="synonym">Tephritis capitata</name>
    <dbReference type="NCBI Taxonomy" id="7213"/>
    <lineage>
        <taxon>Eukaryota</taxon>
        <taxon>Metazoa</taxon>
        <taxon>Ecdysozoa</taxon>
        <taxon>Arthropoda</taxon>
        <taxon>Hexapoda</taxon>
        <taxon>Insecta</taxon>
        <taxon>Pterygota</taxon>
        <taxon>Neoptera</taxon>
        <taxon>Endopterygota</taxon>
        <taxon>Diptera</taxon>
        <taxon>Brachycera</taxon>
        <taxon>Muscomorpha</taxon>
        <taxon>Tephritoidea</taxon>
        <taxon>Tephritidae</taxon>
        <taxon>Ceratitis</taxon>
        <taxon>Ceratitis</taxon>
    </lineage>
</organism>
<dbReference type="GO" id="GO:0005952">
    <property type="term" value="C:cAMP-dependent protein kinase complex"/>
    <property type="evidence" value="ECO:0007669"/>
    <property type="project" value="TreeGrafter"/>
</dbReference>
<keyword evidence="1" id="KW-0723">Serine/threonine-protein kinase</keyword>